<dbReference type="SUPFAM" id="SSF161098">
    <property type="entry name" value="MetI-like"/>
    <property type="match status" value="1"/>
</dbReference>
<feature type="transmembrane region" description="Helical" evidence="7">
    <location>
        <begin position="7"/>
        <end position="29"/>
    </location>
</feature>
<accession>A0ABV2NTW3</accession>
<evidence type="ECO:0000256" key="3">
    <source>
        <dbReference type="ARBA" id="ARBA00022475"/>
    </source>
</evidence>
<evidence type="ECO:0000313" key="10">
    <source>
        <dbReference type="Proteomes" id="UP001549119"/>
    </source>
</evidence>
<comment type="similarity">
    <text evidence="7">Belongs to the binding-protein-dependent transport system permease family.</text>
</comment>
<sequence length="249" mass="26800">MRVGDVIAQLAIVGALVVLWWGLTAGGFVSPFVLPPPGRVAAAFAELVQRPDTWSNLGWTVSAVLASAAIAVPLGAVIGFATAASDYWKDVLRPILYFPLSIPKSVFLPLFILTLGIGPVQSIAFGTFSIVFLMVVTSIAAVESVPEEYLRVARSYDASLVQTVRHVYLPSMVPVLLEGLRLSMIFGFTGILVAEMYASRGGFGRSLSSWGENFQVDQLLAGVILVSLVAIGFNEAVRAAERRAERWRT</sequence>
<feature type="transmembrane region" description="Helical" evidence="7">
    <location>
        <begin position="218"/>
        <end position="237"/>
    </location>
</feature>
<dbReference type="Gene3D" id="1.10.3720.10">
    <property type="entry name" value="MetI-like"/>
    <property type="match status" value="1"/>
</dbReference>
<name>A0ABV2NTW3_9HYPH</name>
<proteinExistence type="inferred from homology"/>
<feature type="transmembrane region" description="Helical" evidence="7">
    <location>
        <begin position="179"/>
        <end position="198"/>
    </location>
</feature>
<keyword evidence="5 7" id="KW-1133">Transmembrane helix</keyword>
<evidence type="ECO:0000259" key="8">
    <source>
        <dbReference type="PROSITE" id="PS50928"/>
    </source>
</evidence>
<evidence type="ECO:0000256" key="2">
    <source>
        <dbReference type="ARBA" id="ARBA00022448"/>
    </source>
</evidence>
<keyword evidence="3" id="KW-1003">Cell membrane</keyword>
<dbReference type="RefSeq" id="WP_209651070.1">
    <property type="nucleotide sequence ID" value="NZ_JBEPNV010000005.1"/>
</dbReference>
<dbReference type="InterPro" id="IPR000515">
    <property type="entry name" value="MetI-like"/>
</dbReference>
<feature type="transmembrane region" description="Helical" evidence="7">
    <location>
        <begin position="123"/>
        <end position="142"/>
    </location>
</feature>
<comment type="subcellular location">
    <subcellularLocation>
        <location evidence="1 7">Cell membrane</location>
        <topology evidence="1 7">Multi-pass membrane protein</topology>
    </subcellularLocation>
</comment>
<comment type="caution">
    <text evidence="9">The sequence shown here is derived from an EMBL/GenBank/DDBJ whole genome shotgun (WGS) entry which is preliminary data.</text>
</comment>
<evidence type="ECO:0000256" key="4">
    <source>
        <dbReference type="ARBA" id="ARBA00022692"/>
    </source>
</evidence>
<organism evidence="9 10">
    <name type="scientific">Methylobacterium radiotolerans</name>
    <dbReference type="NCBI Taxonomy" id="31998"/>
    <lineage>
        <taxon>Bacteria</taxon>
        <taxon>Pseudomonadati</taxon>
        <taxon>Pseudomonadota</taxon>
        <taxon>Alphaproteobacteria</taxon>
        <taxon>Hyphomicrobiales</taxon>
        <taxon>Methylobacteriaceae</taxon>
        <taxon>Methylobacterium</taxon>
    </lineage>
</organism>
<evidence type="ECO:0000256" key="6">
    <source>
        <dbReference type="ARBA" id="ARBA00023136"/>
    </source>
</evidence>
<dbReference type="CDD" id="cd06261">
    <property type="entry name" value="TM_PBP2"/>
    <property type="match status" value="1"/>
</dbReference>
<dbReference type="InterPro" id="IPR035906">
    <property type="entry name" value="MetI-like_sf"/>
</dbReference>
<feature type="transmembrane region" description="Helical" evidence="7">
    <location>
        <begin position="57"/>
        <end position="83"/>
    </location>
</feature>
<dbReference type="Pfam" id="PF00528">
    <property type="entry name" value="BPD_transp_1"/>
    <property type="match status" value="1"/>
</dbReference>
<keyword evidence="4 7" id="KW-0812">Transmembrane</keyword>
<keyword evidence="2 7" id="KW-0813">Transport</keyword>
<keyword evidence="10" id="KW-1185">Reference proteome</keyword>
<feature type="domain" description="ABC transmembrane type-1" evidence="8">
    <location>
        <begin position="57"/>
        <end position="237"/>
    </location>
</feature>
<dbReference type="PROSITE" id="PS50928">
    <property type="entry name" value="ABC_TM1"/>
    <property type="match status" value="1"/>
</dbReference>
<feature type="transmembrane region" description="Helical" evidence="7">
    <location>
        <begin position="95"/>
        <end position="117"/>
    </location>
</feature>
<protein>
    <submittedName>
        <fullName evidence="9">NitT/TauT family transport system permease protein</fullName>
    </submittedName>
</protein>
<dbReference type="PANTHER" id="PTHR30151">
    <property type="entry name" value="ALKANE SULFONATE ABC TRANSPORTER-RELATED, MEMBRANE SUBUNIT"/>
    <property type="match status" value="1"/>
</dbReference>
<evidence type="ECO:0000256" key="7">
    <source>
        <dbReference type="RuleBase" id="RU363032"/>
    </source>
</evidence>
<reference evidence="9 10" key="1">
    <citation type="submission" date="2024-06" db="EMBL/GenBank/DDBJ databases">
        <title>Genomics of switchgrass bacterial isolates.</title>
        <authorList>
            <person name="Shade A."/>
        </authorList>
    </citation>
    <scope>NUCLEOTIDE SEQUENCE [LARGE SCALE GENOMIC DNA]</scope>
    <source>
        <strain evidence="9 10">PvP084</strain>
    </source>
</reference>
<gene>
    <name evidence="9" type="ORF">ABIC20_007330</name>
</gene>
<dbReference type="PANTHER" id="PTHR30151:SF0">
    <property type="entry name" value="ABC TRANSPORTER PERMEASE PROTEIN MJ0413-RELATED"/>
    <property type="match status" value="1"/>
</dbReference>
<dbReference type="EMBL" id="JBEPNW010000008">
    <property type="protein sequence ID" value="MET3869945.1"/>
    <property type="molecule type" value="Genomic_DNA"/>
</dbReference>
<keyword evidence="6 7" id="KW-0472">Membrane</keyword>
<evidence type="ECO:0000313" key="9">
    <source>
        <dbReference type="EMBL" id="MET3869945.1"/>
    </source>
</evidence>
<evidence type="ECO:0000256" key="5">
    <source>
        <dbReference type="ARBA" id="ARBA00022989"/>
    </source>
</evidence>
<evidence type="ECO:0000256" key="1">
    <source>
        <dbReference type="ARBA" id="ARBA00004651"/>
    </source>
</evidence>
<dbReference type="Proteomes" id="UP001549119">
    <property type="component" value="Unassembled WGS sequence"/>
</dbReference>